<dbReference type="CDD" id="cd17535">
    <property type="entry name" value="REC_NarL-like"/>
    <property type="match status" value="1"/>
</dbReference>
<dbReference type="EMBL" id="LRBG01000012">
    <property type="protein sequence ID" value="KXU87705.1"/>
    <property type="molecule type" value="Genomic_DNA"/>
</dbReference>
<proteinExistence type="predicted"/>
<dbReference type="SMART" id="SM00448">
    <property type="entry name" value="REC"/>
    <property type="match status" value="1"/>
</dbReference>
<dbReference type="Pfam" id="PF00196">
    <property type="entry name" value="GerE"/>
    <property type="match status" value="1"/>
</dbReference>
<dbReference type="PROSITE" id="PS50043">
    <property type="entry name" value="HTH_LUXR_2"/>
    <property type="match status" value="1"/>
</dbReference>
<evidence type="ECO:0000256" key="2">
    <source>
        <dbReference type="ARBA" id="ARBA00023125"/>
    </source>
</evidence>
<dbReference type="Pfam" id="PF00072">
    <property type="entry name" value="Response_reg"/>
    <property type="match status" value="1"/>
</dbReference>
<gene>
    <name evidence="6" type="ORF">CI15_15320</name>
</gene>
<feature type="modified residue" description="4-aspartylphosphate" evidence="3">
    <location>
        <position position="67"/>
    </location>
</feature>
<dbReference type="GO" id="GO:0000160">
    <property type="term" value="P:phosphorelay signal transduction system"/>
    <property type="evidence" value="ECO:0007669"/>
    <property type="project" value="InterPro"/>
</dbReference>
<dbReference type="GO" id="GO:0003677">
    <property type="term" value="F:DNA binding"/>
    <property type="evidence" value="ECO:0007669"/>
    <property type="project" value="UniProtKB-KW"/>
</dbReference>
<dbReference type="PROSITE" id="PS50110">
    <property type="entry name" value="RESPONSE_REGULATORY"/>
    <property type="match status" value="1"/>
</dbReference>
<dbReference type="Proteomes" id="UP000075613">
    <property type="component" value="Unassembled WGS sequence"/>
</dbReference>
<keyword evidence="7" id="KW-1185">Reference proteome</keyword>
<protein>
    <submittedName>
        <fullName evidence="6">LuxR family transcriptional regulator</fullName>
    </submittedName>
</protein>
<dbReference type="InterPro" id="IPR036388">
    <property type="entry name" value="WH-like_DNA-bd_sf"/>
</dbReference>
<sequence length="239" mass="26275">MSYFTDADNMVASEIRVILADDHPMMLIGIEHEFADVNSIRLVGTARNSTELIALLTSTQCDVLVSDYAMPAGDYGDGIALFSLIKRRYPGIKIVVLTMLDNPAVIRALVTQGVTCIVSKSDAATHLIPAVHAVHHGGKYYSPTINEIVQSIDWNRRGRGSSDVLSQRESEVVRLFASGLTVNEIAERLSRSKKTISTQKMKAMEKLGIEREIDLFRYALDNGMVTSSQKTSDTPPSTE</sequence>
<dbReference type="PANTHER" id="PTHR43214:SF17">
    <property type="entry name" value="TRANSCRIPTIONAL REGULATORY PROTEIN RCSB"/>
    <property type="match status" value="1"/>
</dbReference>
<dbReference type="InterPro" id="IPR011006">
    <property type="entry name" value="CheY-like_superfamily"/>
</dbReference>
<keyword evidence="2" id="KW-0238">DNA-binding</keyword>
<dbReference type="InterPro" id="IPR001789">
    <property type="entry name" value="Sig_transdc_resp-reg_receiver"/>
</dbReference>
<accession>A0A149PRJ8</accession>
<dbReference type="SUPFAM" id="SSF46894">
    <property type="entry name" value="C-terminal effector domain of the bipartite response regulators"/>
    <property type="match status" value="1"/>
</dbReference>
<dbReference type="AlphaFoldDB" id="A0A149PRJ8"/>
<name>A0A149PRJ8_9BURK</name>
<dbReference type="CDD" id="cd06170">
    <property type="entry name" value="LuxR_C_like"/>
    <property type="match status" value="1"/>
</dbReference>
<feature type="domain" description="Response regulatory" evidence="5">
    <location>
        <begin position="16"/>
        <end position="135"/>
    </location>
</feature>
<dbReference type="InterPro" id="IPR039420">
    <property type="entry name" value="WalR-like"/>
</dbReference>
<evidence type="ECO:0000259" key="4">
    <source>
        <dbReference type="PROSITE" id="PS50043"/>
    </source>
</evidence>
<dbReference type="SMART" id="SM00421">
    <property type="entry name" value="HTH_LUXR"/>
    <property type="match status" value="1"/>
</dbReference>
<dbReference type="InterPro" id="IPR016032">
    <property type="entry name" value="Sig_transdc_resp-reg_C-effctor"/>
</dbReference>
<organism evidence="6 7">
    <name type="scientific">Paraburkholderia monticola</name>
    <dbReference type="NCBI Taxonomy" id="1399968"/>
    <lineage>
        <taxon>Bacteria</taxon>
        <taxon>Pseudomonadati</taxon>
        <taxon>Pseudomonadota</taxon>
        <taxon>Betaproteobacteria</taxon>
        <taxon>Burkholderiales</taxon>
        <taxon>Burkholderiaceae</taxon>
        <taxon>Paraburkholderia</taxon>
    </lineage>
</organism>
<dbReference type="Gene3D" id="3.40.50.2300">
    <property type="match status" value="1"/>
</dbReference>
<dbReference type="OrthoDB" id="8585266at2"/>
<evidence type="ECO:0000313" key="6">
    <source>
        <dbReference type="EMBL" id="KXU87705.1"/>
    </source>
</evidence>
<dbReference type="PRINTS" id="PR00038">
    <property type="entry name" value="HTHLUXR"/>
</dbReference>
<dbReference type="STRING" id="1399968.CI15_15320"/>
<dbReference type="RefSeq" id="WP_062129363.1">
    <property type="nucleotide sequence ID" value="NZ_LRBG01000012.1"/>
</dbReference>
<dbReference type="GO" id="GO:0006355">
    <property type="term" value="P:regulation of DNA-templated transcription"/>
    <property type="evidence" value="ECO:0007669"/>
    <property type="project" value="InterPro"/>
</dbReference>
<evidence type="ECO:0000259" key="5">
    <source>
        <dbReference type="PROSITE" id="PS50110"/>
    </source>
</evidence>
<feature type="domain" description="HTH luxR-type" evidence="4">
    <location>
        <begin position="158"/>
        <end position="223"/>
    </location>
</feature>
<dbReference type="SUPFAM" id="SSF52172">
    <property type="entry name" value="CheY-like"/>
    <property type="match status" value="1"/>
</dbReference>
<evidence type="ECO:0000256" key="1">
    <source>
        <dbReference type="ARBA" id="ARBA00022553"/>
    </source>
</evidence>
<dbReference type="Gene3D" id="1.10.10.10">
    <property type="entry name" value="Winged helix-like DNA-binding domain superfamily/Winged helix DNA-binding domain"/>
    <property type="match status" value="1"/>
</dbReference>
<comment type="caution">
    <text evidence="6">The sequence shown here is derived from an EMBL/GenBank/DDBJ whole genome shotgun (WGS) entry which is preliminary data.</text>
</comment>
<dbReference type="InterPro" id="IPR000792">
    <property type="entry name" value="Tscrpt_reg_LuxR_C"/>
</dbReference>
<evidence type="ECO:0000256" key="3">
    <source>
        <dbReference type="PROSITE-ProRule" id="PRU00169"/>
    </source>
</evidence>
<evidence type="ECO:0000313" key="7">
    <source>
        <dbReference type="Proteomes" id="UP000075613"/>
    </source>
</evidence>
<dbReference type="PANTHER" id="PTHR43214">
    <property type="entry name" value="TWO-COMPONENT RESPONSE REGULATOR"/>
    <property type="match status" value="1"/>
</dbReference>
<dbReference type="InterPro" id="IPR058245">
    <property type="entry name" value="NreC/VraR/RcsB-like_REC"/>
</dbReference>
<keyword evidence="1 3" id="KW-0597">Phosphoprotein</keyword>
<reference evidence="6 7" key="1">
    <citation type="journal article" date="2015" name="Int. J. Syst. Evol. Microbiol.">
        <title>Burkholderia monticola sp. nov., isolated from mountain soil.</title>
        <authorList>
            <person name="Baek I."/>
            <person name="Seo B."/>
            <person name="Lee I."/>
            <person name="Yi H."/>
            <person name="Chun J."/>
        </authorList>
    </citation>
    <scope>NUCLEOTIDE SEQUENCE [LARGE SCALE GENOMIC DNA]</scope>
    <source>
        <strain evidence="6 7">JC2948</strain>
    </source>
</reference>